<dbReference type="InterPro" id="IPR052095">
    <property type="entry name" value="UNC-13_domain"/>
</dbReference>
<dbReference type="PANTHER" id="PTHR45999:SF4">
    <property type="entry name" value="UNC-13-4A, ISOFORM B"/>
    <property type="match status" value="1"/>
</dbReference>
<dbReference type="PROSITE" id="PS51259">
    <property type="entry name" value="MHD2"/>
    <property type="match status" value="1"/>
</dbReference>
<dbReference type="InterPro" id="IPR014772">
    <property type="entry name" value="Munc13_dom-2"/>
</dbReference>
<dbReference type="Gene3D" id="1.20.58.1100">
    <property type="match status" value="1"/>
</dbReference>
<evidence type="ECO:0000256" key="1">
    <source>
        <dbReference type="ARBA" id="ARBA00022483"/>
    </source>
</evidence>
<dbReference type="EMBL" id="CAJHNH020003500">
    <property type="protein sequence ID" value="CAG5129439.1"/>
    <property type="molecule type" value="Genomic_DNA"/>
</dbReference>
<feature type="domain" description="MHD2" evidence="2">
    <location>
        <begin position="101"/>
        <end position="189"/>
    </location>
</feature>
<name>A0A8S3ZJE4_9EUPU</name>
<dbReference type="AlphaFoldDB" id="A0A8S3ZJE4"/>
<proteinExistence type="predicted"/>
<gene>
    <name evidence="3" type="ORF">CUNI_LOCUS14997</name>
</gene>
<feature type="non-terminal residue" evidence="3">
    <location>
        <position position="189"/>
    </location>
</feature>
<reference evidence="3" key="1">
    <citation type="submission" date="2021-04" db="EMBL/GenBank/DDBJ databases">
        <authorList>
            <consortium name="Molecular Ecology Group"/>
        </authorList>
    </citation>
    <scope>NUCLEOTIDE SEQUENCE</scope>
</reference>
<dbReference type="OrthoDB" id="7976202at2759"/>
<dbReference type="GO" id="GO:0006887">
    <property type="term" value="P:exocytosis"/>
    <property type="evidence" value="ECO:0007669"/>
    <property type="project" value="UniProtKB-KW"/>
</dbReference>
<keyword evidence="1" id="KW-0268">Exocytosis</keyword>
<dbReference type="PANTHER" id="PTHR45999">
    <property type="entry name" value="UNC-13-4A, ISOFORM B"/>
    <property type="match status" value="1"/>
</dbReference>
<accession>A0A8S3ZJE4</accession>
<keyword evidence="4" id="KW-1185">Reference proteome</keyword>
<organism evidence="3 4">
    <name type="scientific">Candidula unifasciata</name>
    <dbReference type="NCBI Taxonomy" id="100452"/>
    <lineage>
        <taxon>Eukaryota</taxon>
        <taxon>Metazoa</taxon>
        <taxon>Spiralia</taxon>
        <taxon>Lophotrochozoa</taxon>
        <taxon>Mollusca</taxon>
        <taxon>Gastropoda</taxon>
        <taxon>Heterobranchia</taxon>
        <taxon>Euthyneura</taxon>
        <taxon>Panpulmonata</taxon>
        <taxon>Eupulmonata</taxon>
        <taxon>Stylommatophora</taxon>
        <taxon>Helicina</taxon>
        <taxon>Helicoidea</taxon>
        <taxon>Geomitridae</taxon>
        <taxon>Candidula</taxon>
    </lineage>
</organism>
<evidence type="ECO:0000313" key="4">
    <source>
        <dbReference type="Proteomes" id="UP000678393"/>
    </source>
</evidence>
<protein>
    <recommendedName>
        <fullName evidence="2">MHD2 domain-containing protein</fullName>
    </recommendedName>
</protein>
<evidence type="ECO:0000313" key="3">
    <source>
        <dbReference type="EMBL" id="CAG5129439.1"/>
    </source>
</evidence>
<dbReference type="GO" id="GO:0099503">
    <property type="term" value="C:secretory vesicle"/>
    <property type="evidence" value="ECO:0007669"/>
    <property type="project" value="TreeGrafter"/>
</dbReference>
<dbReference type="Proteomes" id="UP000678393">
    <property type="component" value="Unassembled WGS sequence"/>
</dbReference>
<evidence type="ECO:0000259" key="2">
    <source>
        <dbReference type="PROSITE" id="PS51259"/>
    </source>
</evidence>
<comment type="caution">
    <text evidence="3">The sequence shown here is derived from an EMBL/GenBank/DDBJ whole genome shotgun (WGS) entry which is preliminary data.</text>
</comment>
<sequence>MCITINNIEQVRRSLKPLPTLLDFNEIQQAVELAKDDPHPPKEVTTGLLGKASLQGLIKQADEEMVAQIRQVVDRLADKMRPDIKKDVFHLNWAPESLPAEEAVGDLLEYLDNNLNALNSHLLKANFDRILSSIWVEVLEEFKEVLDTEEMRPPVFYQRMFQALSLLVDFMYANGNGLEMEAILIKPFE</sequence>